<accession>A0ABV0B2W7</accession>
<keyword evidence="7 9" id="KW-0472">Membrane</keyword>
<keyword evidence="2 9" id="KW-0813">Transport</keyword>
<name>A0ABV0B2W7_9SPHN</name>
<dbReference type="Gene3D" id="2.170.130.10">
    <property type="entry name" value="TonB-dependent receptor, plug domain"/>
    <property type="match status" value="1"/>
</dbReference>
<evidence type="ECO:0000256" key="10">
    <source>
        <dbReference type="PROSITE-ProRule" id="PRU10144"/>
    </source>
</evidence>
<organism evidence="14 15">
    <name type="scientific">Sphingomonas rustica</name>
    <dbReference type="NCBI Taxonomy" id="3103142"/>
    <lineage>
        <taxon>Bacteria</taxon>
        <taxon>Pseudomonadati</taxon>
        <taxon>Pseudomonadota</taxon>
        <taxon>Alphaproteobacteria</taxon>
        <taxon>Sphingomonadales</taxon>
        <taxon>Sphingomonadaceae</taxon>
        <taxon>Sphingomonas</taxon>
    </lineage>
</organism>
<feature type="short sequence motif" description="TonB C-terminal box" evidence="10">
    <location>
        <begin position="875"/>
        <end position="892"/>
    </location>
</feature>
<proteinExistence type="inferred from homology"/>
<dbReference type="RefSeq" id="WP_346244938.1">
    <property type="nucleotide sequence ID" value="NZ_JBDIZK010000001.1"/>
</dbReference>
<keyword evidence="14" id="KW-0675">Receptor</keyword>
<dbReference type="PANTHER" id="PTHR47234">
    <property type="match status" value="1"/>
</dbReference>
<comment type="subcellular location">
    <subcellularLocation>
        <location evidence="1 9">Cell outer membrane</location>
        <topology evidence="1 9">Multi-pass membrane protein</topology>
    </subcellularLocation>
</comment>
<dbReference type="Gene3D" id="2.40.170.20">
    <property type="entry name" value="TonB-dependent receptor, beta-barrel domain"/>
    <property type="match status" value="1"/>
</dbReference>
<comment type="caution">
    <text evidence="14">The sequence shown here is derived from an EMBL/GenBank/DDBJ whole genome shotgun (WGS) entry which is preliminary data.</text>
</comment>
<dbReference type="EMBL" id="JBDIZK010000001">
    <property type="protein sequence ID" value="MEN3745940.1"/>
    <property type="molecule type" value="Genomic_DNA"/>
</dbReference>
<evidence type="ECO:0000313" key="14">
    <source>
        <dbReference type="EMBL" id="MEN3745940.1"/>
    </source>
</evidence>
<keyword evidence="4 9" id="KW-0812">Transmembrane</keyword>
<dbReference type="PROSITE" id="PS01156">
    <property type="entry name" value="TONB_DEPENDENT_REC_2"/>
    <property type="match status" value="1"/>
</dbReference>
<evidence type="ECO:0000256" key="3">
    <source>
        <dbReference type="ARBA" id="ARBA00022452"/>
    </source>
</evidence>
<evidence type="ECO:0000256" key="5">
    <source>
        <dbReference type="ARBA" id="ARBA00022729"/>
    </source>
</evidence>
<dbReference type="SUPFAM" id="SSF56935">
    <property type="entry name" value="Porins"/>
    <property type="match status" value="1"/>
</dbReference>
<dbReference type="Proteomes" id="UP001427805">
    <property type="component" value="Unassembled WGS sequence"/>
</dbReference>
<evidence type="ECO:0000259" key="13">
    <source>
        <dbReference type="Pfam" id="PF07715"/>
    </source>
</evidence>
<dbReference type="PANTHER" id="PTHR47234:SF2">
    <property type="entry name" value="TONB-DEPENDENT RECEPTOR"/>
    <property type="match status" value="1"/>
</dbReference>
<keyword evidence="5" id="KW-0732">Signal</keyword>
<dbReference type="PROSITE" id="PS52016">
    <property type="entry name" value="TONB_DEPENDENT_REC_3"/>
    <property type="match status" value="1"/>
</dbReference>
<dbReference type="InterPro" id="IPR000531">
    <property type="entry name" value="Beta-barrel_TonB"/>
</dbReference>
<keyword evidence="8 9" id="KW-0998">Cell outer membrane</keyword>
<evidence type="ECO:0000256" key="8">
    <source>
        <dbReference type="ARBA" id="ARBA00023237"/>
    </source>
</evidence>
<protein>
    <submittedName>
        <fullName evidence="14">TonB-dependent receptor</fullName>
    </submittedName>
</protein>
<keyword evidence="6 11" id="KW-0798">TonB box</keyword>
<dbReference type="InterPro" id="IPR012910">
    <property type="entry name" value="Plug_dom"/>
</dbReference>
<evidence type="ECO:0000313" key="15">
    <source>
        <dbReference type="Proteomes" id="UP001427805"/>
    </source>
</evidence>
<evidence type="ECO:0000256" key="7">
    <source>
        <dbReference type="ARBA" id="ARBA00023136"/>
    </source>
</evidence>
<evidence type="ECO:0000256" key="6">
    <source>
        <dbReference type="ARBA" id="ARBA00023077"/>
    </source>
</evidence>
<dbReference type="InterPro" id="IPR039426">
    <property type="entry name" value="TonB-dep_rcpt-like"/>
</dbReference>
<reference evidence="14 15" key="1">
    <citation type="submission" date="2024-05" db="EMBL/GenBank/DDBJ databases">
        <title>Sphingomonas sp. HF-S3 16S ribosomal RNA gene Genome sequencing and assembly.</title>
        <authorList>
            <person name="Lee H."/>
        </authorList>
    </citation>
    <scope>NUCLEOTIDE SEQUENCE [LARGE SCALE GENOMIC DNA]</scope>
    <source>
        <strain evidence="14 15">HF-S3</strain>
    </source>
</reference>
<feature type="domain" description="TonB-dependent receptor-like beta-barrel" evidence="12">
    <location>
        <begin position="373"/>
        <end position="860"/>
    </location>
</feature>
<feature type="domain" description="TonB-dependent receptor plug" evidence="13">
    <location>
        <begin position="77"/>
        <end position="188"/>
    </location>
</feature>
<dbReference type="Pfam" id="PF07715">
    <property type="entry name" value="Plug"/>
    <property type="match status" value="1"/>
</dbReference>
<keyword evidence="3 9" id="KW-1134">Transmembrane beta strand</keyword>
<evidence type="ECO:0000259" key="12">
    <source>
        <dbReference type="Pfam" id="PF00593"/>
    </source>
</evidence>
<gene>
    <name evidence="14" type="ORF">TPR58_02085</name>
</gene>
<keyword evidence="15" id="KW-1185">Reference proteome</keyword>
<sequence>MKGGISARAGVAGRSLRIGVSLATLAGAIAWGGLAQAQSTQDTEVPAPKLQEQADPQASEIVVTGTLLRGVAPVGTNVIGVTRTDVLATGAASTNDLLASIPQVGNFGTVPAGTASFASPVVRPNIRNLGASGGVTTLVLVNGHRMVGAGVLQTTFDPSAIPPDIIERVEVVPDGGSAIYGSDAIGGVINFITRTRFDGVGANARYSFADDYQGVDGNLTLGRDWGSGSIFVSYAYAWHDNILGIDRDYVRADQRSSGGTDFRTTTCSPGTITSNGIPYAVPGFVANTSNLCDSNDYADIYPREQRHSVYAGLTQQLSDSIAFQANAYWSRRDTTTLSAQSGFTGNILFTNPYFRPVDAQPFQSVALSFAGAFGNSATSKARFDSYGVTPSVTVDLGSSWQLRAEANFGQSYNLVREQTINSSAATIALAGTTTATALNPYNPGASNPAVLATILDFENYGQARQELAEGRLILDGNLAALPGGDLKLAVGAEYHFENLRSVISQDRRNVFTNAIRSSSDRDVKSVFAEVLVPLVGAGNGGTGLRSLQLSGSIRHDDYSDVGGTTNPKIGITYKPFEDLTIRGNYGTSFHAPSLADTTSTADSRVQVFLFSPYRAPNSSPLDILRPMIVIAGGNPALRPETADTWSVGFDWAPRVAPGLVASATYWNVRFTDAISVPPILSPVLFTDPNYASYYILSPTLAQAQAAAGNLLITGAPNLASLYVGTSPYVLFDARRTNLGSIHTDGIDFNLSYARKTGFGSINATVDGTYTLNRDTSGVAGGPFSDNLRNGTGRLALVAGLGGSVGDFSARATLNHRGGYPILGVASQNRVSSFNTVDLFFAYDLGDLLENTLLTVNVDNVLDQDPPYLNSASGYTNGGTLGRLISFGVRTKF</sequence>
<dbReference type="InterPro" id="IPR036942">
    <property type="entry name" value="Beta-barrel_TonB_sf"/>
</dbReference>
<evidence type="ECO:0000256" key="1">
    <source>
        <dbReference type="ARBA" id="ARBA00004571"/>
    </source>
</evidence>
<evidence type="ECO:0000256" key="11">
    <source>
        <dbReference type="RuleBase" id="RU003357"/>
    </source>
</evidence>
<evidence type="ECO:0000256" key="9">
    <source>
        <dbReference type="PROSITE-ProRule" id="PRU01360"/>
    </source>
</evidence>
<evidence type="ECO:0000256" key="2">
    <source>
        <dbReference type="ARBA" id="ARBA00022448"/>
    </source>
</evidence>
<comment type="similarity">
    <text evidence="9 11">Belongs to the TonB-dependent receptor family.</text>
</comment>
<evidence type="ECO:0000256" key="4">
    <source>
        <dbReference type="ARBA" id="ARBA00022692"/>
    </source>
</evidence>
<dbReference type="InterPro" id="IPR037066">
    <property type="entry name" value="Plug_dom_sf"/>
</dbReference>
<dbReference type="Pfam" id="PF00593">
    <property type="entry name" value="TonB_dep_Rec_b-barrel"/>
    <property type="match status" value="1"/>
</dbReference>
<dbReference type="InterPro" id="IPR010917">
    <property type="entry name" value="TonB_rcpt_CS"/>
</dbReference>